<dbReference type="PANTHER" id="PTHR33133">
    <property type="entry name" value="OS08G0107100 PROTEIN-RELATED"/>
    <property type="match status" value="1"/>
</dbReference>
<dbReference type="Pfam" id="PF25231">
    <property type="entry name" value="DUF7847"/>
    <property type="match status" value="1"/>
</dbReference>
<evidence type="ECO:0000313" key="1">
    <source>
        <dbReference type="EMBL" id="MFC1413311.1"/>
    </source>
</evidence>
<organism evidence="1 2">
    <name type="scientific">Streptacidiphilus alkalitolerans</name>
    <dbReference type="NCBI Taxonomy" id="3342712"/>
    <lineage>
        <taxon>Bacteria</taxon>
        <taxon>Bacillati</taxon>
        <taxon>Actinomycetota</taxon>
        <taxon>Actinomycetes</taxon>
        <taxon>Kitasatosporales</taxon>
        <taxon>Streptomycetaceae</taxon>
        <taxon>Streptacidiphilus</taxon>
    </lineage>
</organism>
<accession>A0ABV6VI16</accession>
<protein>
    <submittedName>
        <fullName evidence="1">Uncharacterized protein</fullName>
    </submittedName>
</protein>
<reference evidence="1 2" key="1">
    <citation type="submission" date="2024-09" db="EMBL/GenBank/DDBJ databases">
        <authorList>
            <person name="Lee S.D."/>
        </authorList>
    </citation>
    <scope>NUCLEOTIDE SEQUENCE [LARGE SCALE GENOMIC DNA]</scope>
    <source>
        <strain evidence="1 2">N1-1</strain>
    </source>
</reference>
<keyword evidence="2" id="KW-1185">Reference proteome</keyword>
<name>A0ABV6VI16_9ACTN</name>
<proteinExistence type="predicted"/>
<dbReference type="Proteomes" id="UP001592582">
    <property type="component" value="Unassembled WGS sequence"/>
</dbReference>
<dbReference type="InterPro" id="IPR057169">
    <property type="entry name" value="DUF7847"/>
</dbReference>
<dbReference type="PANTHER" id="PTHR33133:SF1">
    <property type="entry name" value="EXPRESSED PROTEIN-RELATED"/>
    <property type="match status" value="1"/>
</dbReference>
<evidence type="ECO:0000313" key="2">
    <source>
        <dbReference type="Proteomes" id="UP001592582"/>
    </source>
</evidence>
<gene>
    <name evidence="1" type="ORF">ACEZDG_28995</name>
</gene>
<comment type="caution">
    <text evidence="1">The sequence shown here is derived from an EMBL/GenBank/DDBJ whole genome shotgun (WGS) entry which is preliminary data.</text>
</comment>
<sequence>MPKPGIIPLRPLRVSELLSGSFALVRAYWRTILPIAATVAVVTQVPTTLIVNAMHRTVTGPSLSSSGDPAADLRKSLDSLMDLIPALGVTELISVIAGTLATAMLILVVSKAVVGRPAPLAEVWQEARPRLLRLLGLTALIALVVGGVLAASFAPALVAHSADASDGAQAGLTMLVLPGSAIALWLAISMTLAAPALMLERQGIGSALGRSFRLVRGSWWRIFGITILVSILGAIVAGMISIPFTLADAVSQGIGADSGTSAASLTLSCIGAIVGTTVTLPILTGTTALLYMDQRIRREALDLDLAAAAGVPGYQTQSDSHGHSRV</sequence>
<dbReference type="EMBL" id="JBHEZX010000016">
    <property type="protein sequence ID" value="MFC1413311.1"/>
    <property type="molecule type" value="Genomic_DNA"/>
</dbReference>